<name>L1L0G3_9ACTN</name>
<dbReference type="AlphaFoldDB" id="L1L0G3"/>
<dbReference type="EMBL" id="AEJC01000235">
    <property type="protein sequence ID" value="EKX66264.1"/>
    <property type="molecule type" value="Genomic_DNA"/>
</dbReference>
<keyword evidence="3" id="KW-1185">Reference proteome</keyword>
<comment type="caution">
    <text evidence="2">The sequence shown here is derived from an EMBL/GenBank/DDBJ whole genome shotgun (WGS) entry which is preliminary data.</text>
</comment>
<protein>
    <submittedName>
        <fullName evidence="2">Uncharacterized protein</fullName>
    </submittedName>
</protein>
<sequence>MRSCVAMSTCNTLPEDLVNEAIPVILHGQCSTPRAHGGAPAPAPLQTKRAGPGVLGHPASSGR</sequence>
<proteinExistence type="predicted"/>
<gene>
    <name evidence="2" type="ORF">STRIP9103_04567</name>
</gene>
<organism evidence="2 3">
    <name type="scientific">Streptomyces ipomoeae 91-03</name>
    <dbReference type="NCBI Taxonomy" id="698759"/>
    <lineage>
        <taxon>Bacteria</taxon>
        <taxon>Bacillati</taxon>
        <taxon>Actinomycetota</taxon>
        <taxon>Actinomycetes</taxon>
        <taxon>Kitasatosporales</taxon>
        <taxon>Streptomycetaceae</taxon>
        <taxon>Streptomyces</taxon>
    </lineage>
</organism>
<dbReference type="Proteomes" id="UP000010411">
    <property type="component" value="Unassembled WGS sequence"/>
</dbReference>
<feature type="region of interest" description="Disordered" evidence="1">
    <location>
        <begin position="30"/>
        <end position="63"/>
    </location>
</feature>
<evidence type="ECO:0000256" key="1">
    <source>
        <dbReference type="SAM" id="MobiDB-lite"/>
    </source>
</evidence>
<evidence type="ECO:0000313" key="2">
    <source>
        <dbReference type="EMBL" id="EKX66264.1"/>
    </source>
</evidence>
<accession>L1L0G3</accession>
<evidence type="ECO:0000313" key="3">
    <source>
        <dbReference type="Proteomes" id="UP000010411"/>
    </source>
</evidence>
<reference evidence="2 3" key="1">
    <citation type="submission" date="2012-11" db="EMBL/GenBank/DDBJ databases">
        <authorList>
            <person name="Huguet-Tapia J.C."/>
            <person name="Durkin A.S."/>
            <person name="Pettis G.S."/>
            <person name="Badger J.H."/>
        </authorList>
    </citation>
    <scope>NUCLEOTIDE SEQUENCE [LARGE SCALE GENOMIC DNA]</scope>
    <source>
        <strain evidence="2 3">91-03</strain>
    </source>
</reference>